<dbReference type="PROSITE" id="PS50076">
    <property type="entry name" value="DNAJ_2"/>
    <property type="match status" value="1"/>
</dbReference>
<proteinExistence type="predicted"/>
<dbReference type="InterPro" id="IPR036869">
    <property type="entry name" value="J_dom_sf"/>
</dbReference>
<dbReference type="GO" id="GO:0005737">
    <property type="term" value="C:cytoplasm"/>
    <property type="evidence" value="ECO:0007669"/>
    <property type="project" value="TreeGrafter"/>
</dbReference>
<gene>
    <name evidence="3" type="ORF">AKJ08_0317</name>
</gene>
<feature type="domain" description="J" evidence="2">
    <location>
        <begin position="6"/>
        <end position="71"/>
    </location>
</feature>
<protein>
    <submittedName>
        <fullName evidence="3">Chaperone protein DnaJ</fullName>
    </submittedName>
</protein>
<organism evidence="3 4">
    <name type="scientific">Vulgatibacter incomptus</name>
    <dbReference type="NCBI Taxonomy" id="1391653"/>
    <lineage>
        <taxon>Bacteria</taxon>
        <taxon>Pseudomonadati</taxon>
        <taxon>Myxococcota</taxon>
        <taxon>Myxococcia</taxon>
        <taxon>Myxococcales</taxon>
        <taxon>Cystobacterineae</taxon>
        <taxon>Vulgatibacteraceae</taxon>
        <taxon>Vulgatibacter</taxon>
    </lineage>
</organism>
<dbReference type="GO" id="GO:0051082">
    <property type="term" value="F:unfolded protein binding"/>
    <property type="evidence" value="ECO:0007669"/>
    <property type="project" value="InterPro"/>
</dbReference>
<dbReference type="Pfam" id="PF01556">
    <property type="entry name" value="DnaJ_C"/>
    <property type="match status" value="1"/>
</dbReference>
<dbReference type="EMBL" id="CP012332">
    <property type="protein sequence ID" value="AKU89930.1"/>
    <property type="molecule type" value="Genomic_DNA"/>
</dbReference>
<dbReference type="PATRIC" id="fig|1391653.3.peg.329"/>
<evidence type="ECO:0000256" key="1">
    <source>
        <dbReference type="ARBA" id="ARBA00023186"/>
    </source>
</evidence>
<keyword evidence="4" id="KW-1185">Reference proteome</keyword>
<dbReference type="PANTHER" id="PTHR43096">
    <property type="entry name" value="DNAJ HOMOLOG 1, MITOCHONDRIAL-RELATED"/>
    <property type="match status" value="1"/>
</dbReference>
<dbReference type="OrthoDB" id="9779889at2"/>
<dbReference type="InterPro" id="IPR002939">
    <property type="entry name" value="DnaJ_C"/>
</dbReference>
<dbReference type="KEGG" id="vin:AKJ08_0317"/>
<dbReference type="InterPro" id="IPR018253">
    <property type="entry name" value="DnaJ_domain_CS"/>
</dbReference>
<dbReference type="CDD" id="cd06257">
    <property type="entry name" value="DnaJ"/>
    <property type="match status" value="1"/>
</dbReference>
<dbReference type="PROSITE" id="PS00636">
    <property type="entry name" value="DNAJ_1"/>
    <property type="match status" value="1"/>
</dbReference>
<dbReference type="RefSeq" id="WP_050724444.1">
    <property type="nucleotide sequence ID" value="NZ_CP012332.1"/>
</dbReference>
<dbReference type="SUPFAM" id="SSF49493">
    <property type="entry name" value="HSP40/DnaJ peptide-binding domain"/>
    <property type="match status" value="2"/>
</dbReference>
<accession>A0A0K1P8T2</accession>
<dbReference type="PANTHER" id="PTHR43096:SF48">
    <property type="entry name" value="CHAPERONE PROTEIN DNAJ"/>
    <property type="match status" value="1"/>
</dbReference>
<evidence type="ECO:0000259" key="2">
    <source>
        <dbReference type="PROSITE" id="PS50076"/>
    </source>
</evidence>
<evidence type="ECO:0000313" key="3">
    <source>
        <dbReference type="EMBL" id="AKU89930.1"/>
    </source>
</evidence>
<dbReference type="SMART" id="SM00271">
    <property type="entry name" value="DnaJ"/>
    <property type="match status" value="1"/>
</dbReference>
<dbReference type="PRINTS" id="PR00625">
    <property type="entry name" value="JDOMAIN"/>
</dbReference>
<dbReference type="Gene3D" id="1.10.287.110">
    <property type="entry name" value="DnaJ domain"/>
    <property type="match status" value="1"/>
</dbReference>
<dbReference type="FunFam" id="2.60.260.20:FF:000013">
    <property type="entry name" value="DnaJ subfamily B member 11"/>
    <property type="match status" value="1"/>
</dbReference>
<evidence type="ECO:0000313" key="4">
    <source>
        <dbReference type="Proteomes" id="UP000055590"/>
    </source>
</evidence>
<dbReference type="Pfam" id="PF00226">
    <property type="entry name" value="DnaJ"/>
    <property type="match status" value="1"/>
</dbReference>
<dbReference type="SUPFAM" id="SSF46565">
    <property type="entry name" value="Chaperone J-domain"/>
    <property type="match status" value="1"/>
</dbReference>
<dbReference type="InterPro" id="IPR008971">
    <property type="entry name" value="HSP40/DnaJ_pept-bd"/>
</dbReference>
<dbReference type="AlphaFoldDB" id="A0A0K1P8T2"/>
<dbReference type="Gene3D" id="2.60.260.20">
    <property type="entry name" value="Urease metallochaperone UreE, N-terminal domain"/>
    <property type="match status" value="2"/>
</dbReference>
<dbReference type="CDD" id="cd10747">
    <property type="entry name" value="DnaJ_C"/>
    <property type="match status" value="1"/>
</dbReference>
<dbReference type="Proteomes" id="UP000055590">
    <property type="component" value="Chromosome"/>
</dbReference>
<dbReference type="InterPro" id="IPR001623">
    <property type="entry name" value="DnaJ_domain"/>
</dbReference>
<dbReference type="GO" id="GO:0042026">
    <property type="term" value="P:protein refolding"/>
    <property type="evidence" value="ECO:0007669"/>
    <property type="project" value="TreeGrafter"/>
</dbReference>
<keyword evidence="1" id="KW-0143">Chaperone</keyword>
<sequence length="321" mass="34420">MATNSDLYGLLGVPKTATADELKTAYRRLARKYHPDVNPGDKAAEEKFKEINNAFDILSDPKKRPLYDELGMDAAKIGWDPEKAAAFRQWKTGQGAPRGGSPFDFEGVEAVDFGDLFGDLFGTGFGGARPGAGFRGPGVRRPEPGQDFGERVEIDLVEAVQGTERQLRLPRKEGSRITVKIPAGIADGGKVRLAGQGGPGVRGGPPGDLYLEIHIRPHPWIRREGDDLHVSLPLTVGEAISGATVDLPTFDGTVQLKVPPGTQSGKKLRLRGKGVPHLRGTGRGDLYAEARVIVPSGDRAKELGKSLDSLYSESVRAGLVL</sequence>
<name>A0A0K1P8T2_9BACT</name>
<dbReference type="STRING" id="1391653.AKJ08_0317"/>
<reference evidence="3 4" key="1">
    <citation type="submission" date="2015-08" db="EMBL/GenBank/DDBJ databases">
        <authorList>
            <person name="Babu N.S."/>
            <person name="Beckwith C.J."/>
            <person name="Beseler K.G."/>
            <person name="Brison A."/>
            <person name="Carone J.V."/>
            <person name="Caskin T.P."/>
            <person name="Diamond M."/>
            <person name="Durham M.E."/>
            <person name="Foxe J.M."/>
            <person name="Go M."/>
            <person name="Henderson B.A."/>
            <person name="Jones I.B."/>
            <person name="McGettigan J.A."/>
            <person name="Micheletti S.J."/>
            <person name="Nasrallah M.E."/>
            <person name="Ortiz D."/>
            <person name="Piller C.R."/>
            <person name="Privatt S.R."/>
            <person name="Schneider S.L."/>
            <person name="Sharp S."/>
            <person name="Smith T.C."/>
            <person name="Stanton J.D."/>
            <person name="Ullery H.E."/>
            <person name="Wilson R.J."/>
            <person name="Serrano M.G."/>
            <person name="Buck G."/>
            <person name="Lee V."/>
            <person name="Wang Y."/>
            <person name="Carvalho R."/>
            <person name="Voegtly L."/>
            <person name="Shi R."/>
            <person name="Duckworth R."/>
            <person name="Johnson A."/>
            <person name="Loviza R."/>
            <person name="Walstead R."/>
            <person name="Shah Z."/>
            <person name="Kiflezghi M."/>
            <person name="Wade K."/>
            <person name="Ball S.L."/>
            <person name="Bradley K.W."/>
            <person name="Asai D.J."/>
            <person name="Bowman C.A."/>
            <person name="Russell D.A."/>
            <person name="Pope W.H."/>
            <person name="Jacobs-Sera D."/>
            <person name="Hendrix R.W."/>
            <person name="Hatfull G.F."/>
        </authorList>
    </citation>
    <scope>NUCLEOTIDE SEQUENCE [LARGE SCALE GENOMIC DNA]</scope>
    <source>
        <strain evidence="3 4">DSM 27710</strain>
    </source>
</reference>